<keyword evidence="2" id="KW-1185">Reference proteome</keyword>
<dbReference type="EMBL" id="JBHTLK010000021">
    <property type="protein sequence ID" value="MFD1146873.1"/>
    <property type="molecule type" value="Genomic_DNA"/>
</dbReference>
<gene>
    <name evidence="1" type="ORF">ACFQ3T_07040</name>
</gene>
<reference evidence="2" key="1">
    <citation type="journal article" date="2019" name="Int. J. Syst. Evol. Microbiol.">
        <title>The Global Catalogue of Microorganisms (GCM) 10K type strain sequencing project: providing services to taxonomists for standard genome sequencing and annotation.</title>
        <authorList>
            <consortium name="The Broad Institute Genomics Platform"/>
            <consortium name="The Broad Institute Genome Sequencing Center for Infectious Disease"/>
            <person name="Wu L."/>
            <person name="Ma J."/>
        </authorList>
    </citation>
    <scope>NUCLEOTIDE SEQUENCE [LARGE SCALE GENOMIC DNA]</scope>
    <source>
        <strain evidence="2">CCUG 60214</strain>
    </source>
</reference>
<protein>
    <recommendedName>
        <fullName evidence="3">DUF3800 domain-containing protein</fullName>
    </recommendedName>
</protein>
<name>A0ABW3QQ12_9PSEU</name>
<evidence type="ECO:0000313" key="2">
    <source>
        <dbReference type="Proteomes" id="UP001597168"/>
    </source>
</evidence>
<sequence>MWHAFLDESRRGSTYLVAVVVVHGRDCNEARAAMRRLTKPGQRRVHFNDESDRRRRELLARIADIGLRSRVWHCREGHDVAARQVCLSAVVPKMIDLGVSRLVLESCQHQDAKDRKTLAEAVRKAGGRLSYEHFRPTEDALLWVSDAVAWCYGAGGEWRRRVGVLLDDVTDVNRS</sequence>
<organism evidence="1 2">
    <name type="scientific">Saccharothrix hoggarensis</name>
    <dbReference type="NCBI Taxonomy" id="913853"/>
    <lineage>
        <taxon>Bacteria</taxon>
        <taxon>Bacillati</taxon>
        <taxon>Actinomycetota</taxon>
        <taxon>Actinomycetes</taxon>
        <taxon>Pseudonocardiales</taxon>
        <taxon>Pseudonocardiaceae</taxon>
        <taxon>Saccharothrix</taxon>
    </lineage>
</organism>
<comment type="caution">
    <text evidence="1">The sequence shown here is derived from an EMBL/GenBank/DDBJ whole genome shotgun (WGS) entry which is preliminary data.</text>
</comment>
<evidence type="ECO:0008006" key="3">
    <source>
        <dbReference type="Google" id="ProtNLM"/>
    </source>
</evidence>
<dbReference type="RefSeq" id="WP_380721372.1">
    <property type="nucleotide sequence ID" value="NZ_JBHTLK010000021.1"/>
</dbReference>
<dbReference type="Proteomes" id="UP001597168">
    <property type="component" value="Unassembled WGS sequence"/>
</dbReference>
<accession>A0ABW3QQ12</accession>
<evidence type="ECO:0000313" key="1">
    <source>
        <dbReference type="EMBL" id="MFD1146873.1"/>
    </source>
</evidence>
<proteinExistence type="predicted"/>